<feature type="non-terminal residue" evidence="2">
    <location>
        <position position="128"/>
    </location>
</feature>
<accession>A0A382N8H5</accession>
<dbReference type="AlphaFoldDB" id="A0A382N8H5"/>
<evidence type="ECO:0000256" key="1">
    <source>
        <dbReference type="SAM" id="Phobius"/>
    </source>
</evidence>
<dbReference type="EMBL" id="UINC01098734">
    <property type="protein sequence ID" value="SVC57484.1"/>
    <property type="molecule type" value="Genomic_DNA"/>
</dbReference>
<keyword evidence="1" id="KW-0472">Membrane</keyword>
<keyword evidence="1" id="KW-1133">Transmembrane helix</keyword>
<proteinExistence type="predicted"/>
<reference evidence="2" key="1">
    <citation type="submission" date="2018-05" db="EMBL/GenBank/DDBJ databases">
        <authorList>
            <person name="Lanie J.A."/>
            <person name="Ng W.-L."/>
            <person name="Kazmierczak K.M."/>
            <person name="Andrzejewski T.M."/>
            <person name="Davidsen T.M."/>
            <person name="Wayne K.J."/>
            <person name="Tettelin H."/>
            <person name="Glass J.I."/>
            <person name="Rusch D."/>
            <person name="Podicherti R."/>
            <person name="Tsui H.-C.T."/>
            <person name="Winkler M.E."/>
        </authorList>
    </citation>
    <scope>NUCLEOTIDE SEQUENCE</scope>
</reference>
<evidence type="ECO:0000313" key="2">
    <source>
        <dbReference type="EMBL" id="SVC57484.1"/>
    </source>
</evidence>
<gene>
    <name evidence="2" type="ORF">METZ01_LOCUS310338</name>
</gene>
<feature type="transmembrane region" description="Helical" evidence="1">
    <location>
        <begin position="35"/>
        <end position="57"/>
    </location>
</feature>
<sequence length="128" mass="14477">MPVDWFHEQVSKAFPDSNIRVICPENPSDTHEAEILLGSLPADLYIGYSLGSLWLLLNRKLLPQKAIKALLAPILAFSRERQMGGKTSETQLKFLIRVLEKNPENRSPLVNFFSNCEVPFPDSLLNKV</sequence>
<protein>
    <submittedName>
        <fullName evidence="2">Uncharacterized protein</fullName>
    </submittedName>
</protein>
<keyword evidence="1" id="KW-0812">Transmembrane</keyword>
<name>A0A382N8H5_9ZZZZ</name>
<organism evidence="2">
    <name type="scientific">marine metagenome</name>
    <dbReference type="NCBI Taxonomy" id="408172"/>
    <lineage>
        <taxon>unclassified sequences</taxon>
        <taxon>metagenomes</taxon>
        <taxon>ecological metagenomes</taxon>
    </lineage>
</organism>